<name>T1GWI9_MEGSC</name>
<evidence type="ECO:0000259" key="2">
    <source>
        <dbReference type="Pfam" id="PF25789"/>
    </source>
</evidence>
<reference evidence="3" key="2">
    <citation type="submission" date="2015-06" db="UniProtKB">
        <authorList>
            <consortium name="EnsemblMetazoa"/>
        </authorList>
    </citation>
    <scope>IDENTIFICATION</scope>
</reference>
<dbReference type="EMBL" id="CAQQ02047869">
    <property type="status" value="NOT_ANNOTATED_CDS"/>
    <property type="molecule type" value="Genomic_DNA"/>
</dbReference>
<dbReference type="HOGENOM" id="CLU_054634_0_0_1"/>
<protein>
    <recommendedName>
        <fullName evidence="1">Protein MAK10 homolog</fullName>
    </recommendedName>
</protein>
<dbReference type="EMBL" id="CAQQ02047870">
    <property type="status" value="NOT_ANNOTATED_CDS"/>
    <property type="molecule type" value="Genomic_DNA"/>
</dbReference>
<dbReference type="EMBL" id="CAQQ02047868">
    <property type="status" value="NOT_ANNOTATED_CDS"/>
    <property type="molecule type" value="Genomic_DNA"/>
</dbReference>
<organism evidence="3 4">
    <name type="scientific">Megaselia scalaris</name>
    <name type="common">Humpbacked fly</name>
    <name type="synonym">Phora scalaris</name>
    <dbReference type="NCBI Taxonomy" id="36166"/>
    <lineage>
        <taxon>Eukaryota</taxon>
        <taxon>Metazoa</taxon>
        <taxon>Ecdysozoa</taxon>
        <taxon>Arthropoda</taxon>
        <taxon>Hexapoda</taxon>
        <taxon>Insecta</taxon>
        <taxon>Pterygota</taxon>
        <taxon>Neoptera</taxon>
        <taxon>Endopterygota</taxon>
        <taxon>Diptera</taxon>
        <taxon>Brachycera</taxon>
        <taxon>Muscomorpha</taxon>
        <taxon>Platypezoidea</taxon>
        <taxon>Phoridae</taxon>
        <taxon>Megaseliini</taxon>
        <taxon>Megaselia</taxon>
    </lineage>
</organism>
<evidence type="ECO:0000256" key="1">
    <source>
        <dbReference type="ARBA" id="ARBA00030494"/>
    </source>
</evidence>
<dbReference type="PANTHER" id="PTHR21373">
    <property type="entry name" value="GLUCOSE REPRESSIBLE PROTEIN MAK10"/>
    <property type="match status" value="1"/>
</dbReference>
<dbReference type="InterPro" id="IPR007244">
    <property type="entry name" value="Naa35_N"/>
</dbReference>
<dbReference type="Pfam" id="PF25789">
    <property type="entry name" value="TPR_NAA35"/>
    <property type="match status" value="1"/>
</dbReference>
<proteinExistence type="predicted"/>
<feature type="domain" description="NAA35-like TPR repeats" evidence="2">
    <location>
        <begin position="4"/>
        <end position="301"/>
    </location>
</feature>
<dbReference type="AlphaFoldDB" id="T1GWI9"/>
<evidence type="ECO:0000313" key="3">
    <source>
        <dbReference type="EnsemblMetazoa" id="MESCA008166-PA"/>
    </source>
</evidence>
<dbReference type="PANTHER" id="PTHR21373:SF0">
    <property type="entry name" value="N-ALPHA-ACETYLTRANSFERASE 35, NATC AUXILIARY SUBUNIT"/>
    <property type="match status" value="1"/>
</dbReference>
<dbReference type="EnsemblMetazoa" id="MESCA008166-RA">
    <property type="protein sequence ID" value="MESCA008166-PA"/>
    <property type="gene ID" value="MESCA008166"/>
</dbReference>
<dbReference type="GO" id="GO:0031417">
    <property type="term" value="C:NatC complex"/>
    <property type="evidence" value="ECO:0007669"/>
    <property type="project" value="InterPro"/>
</dbReference>
<dbReference type="OMA" id="FAECEYA"/>
<accession>T1GWI9</accession>
<reference evidence="4" key="1">
    <citation type="submission" date="2013-02" db="EMBL/GenBank/DDBJ databases">
        <authorList>
            <person name="Hughes D."/>
        </authorList>
    </citation>
    <scope>NUCLEOTIDE SEQUENCE</scope>
    <source>
        <strain>Durham</strain>
        <strain evidence="4">NC isolate 2 -- Noor lab</strain>
    </source>
</reference>
<sequence>MNMHTFVYFLQICGFNRARQRDKFARLIEDGFVNVQEEAARLDAHFNAIAVKGDSYNPHMAYFGTWNLYHCLKAMSLYLLSGFELELYSVHEYLYIFWYLYEYLFGFLITALKRAESIVIEQEQLDMHHKNNLNAQSKQRKPKIKKHRKNGIPFRQEIFLNTAYQSICGGYYKAIGAFTKEEKIRQPLQIFDSEYIRFNHRFAPFATLTSPPPIPYHEFDMMRKHLLRSNANDLYISAATHFHEARLNLEYIQNPDQEILQMIQVAKVNYVVMSLLAKGHKRDSKSQPVFDYSQHRYFPVIKLN</sequence>
<dbReference type="Proteomes" id="UP000015102">
    <property type="component" value="Unassembled WGS sequence"/>
</dbReference>
<dbReference type="InterPro" id="IPR057982">
    <property type="entry name" value="TPR_NAA35"/>
</dbReference>
<evidence type="ECO:0000313" key="4">
    <source>
        <dbReference type="Proteomes" id="UP000015102"/>
    </source>
</evidence>
<dbReference type="STRING" id="36166.T1GWI9"/>
<keyword evidence="4" id="KW-1185">Reference proteome</keyword>